<evidence type="ECO:0000256" key="4">
    <source>
        <dbReference type="SAM" id="SignalP"/>
    </source>
</evidence>
<feature type="signal peptide" evidence="4">
    <location>
        <begin position="1"/>
        <end position="23"/>
    </location>
</feature>
<dbReference type="SMART" id="SM00320">
    <property type="entry name" value="WD40"/>
    <property type="match status" value="4"/>
</dbReference>
<gene>
    <name evidence="6" type="ORF">A8F95_05465</name>
</gene>
<dbReference type="Pfam" id="PF02368">
    <property type="entry name" value="Big_2"/>
    <property type="match status" value="1"/>
</dbReference>
<accession>A0A1B9AYD1</accession>
<protein>
    <recommendedName>
        <fullName evidence="5">SLH domain-containing protein</fullName>
    </recommendedName>
</protein>
<dbReference type="PROSITE" id="PS51272">
    <property type="entry name" value="SLH"/>
    <property type="match status" value="1"/>
</dbReference>
<dbReference type="RefSeq" id="WP_065410192.1">
    <property type="nucleotide sequence ID" value="NZ_MAYT01000012.1"/>
</dbReference>
<evidence type="ECO:0000256" key="2">
    <source>
        <dbReference type="ARBA" id="ARBA00022729"/>
    </source>
</evidence>
<dbReference type="Gene3D" id="2.130.10.10">
    <property type="entry name" value="YVTN repeat-like/Quinoprotein amine dehydrogenase"/>
    <property type="match status" value="2"/>
</dbReference>
<dbReference type="Pfam" id="PF00400">
    <property type="entry name" value="WD40"/>
    <property type="match status" value="2"/>
</dbReference>
<evidence type="ECO:0000313" key="7">
    <source>
        <dbReference type="Proteomes" id="UP000092578"/>
    </source>
</evidence>
<sequence>MKKLFIVLAAFFACIIFFDKASASEFLDLPKIAELKTDSSITTGVFSPDDKFIVTGDSSGYITVYNAATGAQVNKWEDKDAYEISKILFSPDGQRLVSISTGYSGNVKVWDVQTGLLLSTLTVEKGDYRKFYDIALNKDGTVLYTADGEKSVIYWDLLKGTKLLELTMPTLPTSLAYNAAEQHLAIGLKDGSINVRQAVSGEYISTKSVGPDYFSDIVKVKYSADNKVLYFSLINDQQPYLFDVNNHYEMIPLEENDYSSQWKDFDFNLNHKYVAVGEQYSPFKIFDTETKELVAKGNYGFYYYSDDVEFSHNGKRLVVGGTVYDTAILFNELTSIQITPASLHMSVDDVQGFTVKGKYSNGTVKAIPSAEVQWSSENPDVATFIYGKFQALKPGTTTIKASYKGFTAKAVIQVNSQQFTDLKPIHVDAVNYLVSKKIASGLSKTTFGTNATIKRVDAAIMIAKALELDTATAPKAGFTDVPARGQAYVNALKASGVISGKTKTTFGTNDQITRGEMALILQRVYKFTPDSTHHSFVDVSSRYDNAISSLVRYKIVTGINDYEFGTSIPITRGDFAIFLYNSEMAKN</sequence>
<dbReference type="InterPro" id="IPR050630">
    <property type="entry name" value="WD_repeat_EMAP"/>
</dbReference>
<dbReference type="SUPFAM" id="SSF49373">
    <property type="entry name" value="Invasin/intimin cell-adhesion fragments"/>
    <property type="match status" value="1"/>
</dbReference>
<reference evidence="7" key="1">
    <citation type="submission" date="2016-05" db="EMBL/GenBank/DDBJ databases">
        <authorList>
            <person name="Liu B."/>
            <person name="Wang J."/>
            <person name="Zhu Y."/>
            <person name="Liu G."/>
            <person name="Chen Q."/>
            <person name="Chen Z."/>
            <person name="Lan J."/>
            <person name="Che J."/>
            <person name="Ge C."/>
            <person name="Shi H."/>
            <person name="Pan Z."/>
            <person name="Liu X."/>
        </authorList>
    </citation>
    <scope>NUCLEOTIDE SEQUENCE [LARGE SCALE GENOMIC DNA]</scope>
    <source>
        <strain evidence="7">FJAT-27215</strain>
    </source>
</reference>
<proteinExistence type="predicted"/>
<dbReference type="AlphaFoldDB" id="A0A1B9AYD1"/>
<evidence type="ECO:0000256" key="3">
    <source>
        <dbReference type="ARBA" id="ARBA00022737"/>
    </source>
</evidence>
<dbReference type="InterPro" id="IPR003343">
    <property type="entry name" value="Big_2"/>
</dbReference>
<dbReference type="Pfam" id="PF00395">
    <property type="entry name" value="SLH"/>
    <property type="match status" value="3"/>
</dbReference>
<dbReference type="Proteomes" id="UP000092578">
    <property type="component" value="Unassembled WGS sequence"/>
</dbReference>
<feature type="chain" id="PRO_5008622319" description="SLH domain-containing protein" evidence="4">
    <location>
        <begin position="24"/>
        <end position="587"/>
    </location>
</feature>
<keyword evidence="3" id="KW-0677">Repeat</keyword>
<keyword evidence="1" id="KW-0853">WD repeat</keyword>
<dbReference type="PANTHER" id="PTHR13720">
    <property type="entry name" value="WD-40 REPEAT PROTEIN"/>
    <property type="match status" value="1"/>
</dbReference>
<dbReference type="InterPro" id="IPR001680">
    <property type="entry name" value="WD40_rpt"/>
</dbReference>
<dbReference type="SUPFAM" id="SSF50978">
    <property type="entry name" value="WD40 repeat-like"/>
    <property type="match status" value="1"/>
</dbReference>
<comment type="caution">
    <text evidence="6">The sequence shown here is derived from an EMBL/GenBank/DDBJ whole genome shotgun (WGS) entry which is preliminary data.</text>
</comment>
<dbReference type="EMBL" id="MAYT01000012">
    <property type="protein sequence ID" value="OCA88879.1"/>
    <property type="molecule type" value="Genomic_DNA"/>
</dbReference>
<feature type="domain" description="SLH" evidence="5">
    <location>
        <begin position="472"/>
        <end position="535"/>
    </location>
</feature>
<keyword evidence="7" id="KW-1185">Reference proteome</keyword>
<dbReference type="InterPro" id="IPR015943">
    <property type="entry name" value="WD40/YVTN_repeat-like_dom_sf"/>
</dbReference>
<dbReference type="InterPro" id="IPR001119">
    <property type="entry name" value="SLH_dom"/>
</dbReference>
<dbReference type="InterPro" id="IPR008964">
    <property type="entry name" value="Invasin/intimin_cell_adhesion"/>
</dbReference>
<keyword evidence="2 4" id="KW-0732">Signal</keyword>
<dbReference type="PANTHER" id="PTHR13720:SF33">
    <property type="entry name" value="HELP DOMAIN-CONTAINING PROTEIN"/>
    <property type="match status" value="1"/>
</dbReference>
<organism evidence="6 7">
    <name type="scientific">Pseudobacillus wudalianchiensis</name>
    <dbReference type="NCBI Taxonomy" id="1743143"/>
    <lineage>
        <taxon>Bacteria</taxon>
        <taxon>Bacillati</taxon>
        <taxon>Bacillota</taxon>
        <taxon>Bacilli</taxon>
        <taxon>Bacillales</taxon>
        <taxon>Bacillaceae</taxon>
        <taxon>Pseudobacillus</taxon>
    </lineage>
</organism>
<dbReference type="InterPro" id="IPR036322">
    <property type="entry name" value="WD40_repeat_dom_sf"/>
</dbReference>
<dbReference type="Gene3D" id="2.60.40.1080">
    <property type="match status" value="1"/>
</dbReference>
<evidence type="ECO:0000256" key="1">
    <source>
        <dbReference type="ARBA" id="ARBA00022574"/>
    </source>
</evidence>
<evidence type="ECO:0000259" key="5">
    <source>
        <dbReference type="PROSITE" id="PS51272"/>
    </source>
</evidence>
<evidence type="ECO:0000313" key="6">
    <source>
        <dbReference type="EMBL" id="OCA88879.1"/>
    </source>
</evidence>
<dbReference type="SMART" id="SM00635">
    <property type="entry name" value="BID_2"/>
    <property type="match status" value="1"/>
</dbReference>
<name>A0A1B9AYD1_9BACI</name>